<feature type="domain" description="Aminotransferase class V" evidence="2">
    <location>
        <begin position="68"/>
        <end position="315"/>
    </location>
</feature>
<dbReference type="InterPro" id="IPR015422">
    <property type="entry name" value="PyrdxlP-dep_Trfase_small"/>
</dbReference>
<keyword evidence="4" id="KW-1185">Reference proteome</keyword>
<reference evidence="3 4" key="1">
    <citation type="submission" date="2020-11" db="EMBL/GenBank/DDBJ databases">
        <title>Kefir isolates.</title>
        <authorList>
            <person name="Marcisauskas S."/>
            <person name="Kim Y."/>
            <person name="Blasche S."/>
        </authorList>
    </citation>
    <scope>NUCLEOTIDE SEQUENCE [LARGE SCALE GENOMIC DNA]</scope>
    <source>
        <strain evidence="3 4">OG2</strain>
    </source>
</reference>
<protein>
    <recommendedName>
        <fullName evidence="2">Aminotransferase class V domain-containing protein</fullName>
    </recommendedName>
</protein>
<gene>
    <name evidence="3" type="ORF">C6P45_004074</name>
</gene>
<dbReference type="InterPro" id="IPR015421">
    <property type="entry name" value="PyrdxlP-dep_Trfase_major"/>
</dbReference>
<evidence type="ECO:0000259" key="2">
    <source>
        <dbReference type="Pfam" id="PF00266"/>
    </source>
</evidence>
<dbReference type="Gene3D" id="3.40.640.10">
    <property type="entry name" value="Type I PLP-dependent aspartate aminotransferase-like (Major domain)"/>
    <property type="match status" value="1"/>
</dbReference>
<dbReference type="SUPFAM" id="SSF53383">
    <property type="entry name" value="PLP-dependent transferases"/>
    <property type="match status" value="1"/>
</dbReference>
<keyword evidence="1" id="KW-0663">Pyridoxal phosphate</keyword>
<dbReference type="InterPro" id="IPR015424">
    <property type="entry name" value="PyrdxlP-dep_Trfase"/>
</dbReference>
<name>A0A9P7BA33_MAUEX</name>
<dbReference type="Proteomes" id="UP000750334">
    <property type="component" value="Unassembled WGS sequence"/>
</dbReference>
<dbReference type="OrthoDB" id="5978656at2759"/>
<evidence type="ECO:0000313" key="3">
    <source>
        <dbReference type="EMBL" id="KAG0669133.1"/>
    </source>
</evidence>
<dbReference type="AlphaFoldDB" id="A0A9P7BA33"/>
<proteinExistence type="predicted"/>
<sequence length="443" mass="50959">MVEFGHAFKDKYYTLLDREVTLVNHGSYGTTSTMVMDQLRKVCEEEELYPDEFYLIKSKEQYVAQINALANYIGLDHKNLALVPNATMGINTILRSIPWDFEKDSVLVHTTSYGACSNTVKFLHDYYGLKFDTTTNVYPMEDEEVLSNFEKKLATGQHKVCMFDMISSMPGVMLPYKGLIKLCKKYNVLSLIDGAHAIGMVDLKFIDELQPDFLTTNLHKWMSVPKSCALLYINPKHHDTIQTNPISWSYISEDRKNGAPYNSETVMIDKFWYLGTVSYAPMLCVEEAIKFRSEVCGGEQAIRDYQLQLREKAVRLVIEQFGPGAELLENSKGTLNVPGMFNISFPVDTRYVPVVKYLTENFHDWRNFKAKCEATMVTKDKAFAPFLVHNGKIYVRFSVFIINEASDYVKSSKMIKNRLNEALEEQYQQLFDLNSKTRKLEIK</sequence>
<dbReference type="EMBL" id="PUHR01000049">
    <property type="protein sequence ID" value="KAG0669133.1"/>
    <property type="molecule type" value="Genomic_DNA"/>
</dbReference>
<dbReference type="PANTHER" id="PTHR43092">
    <property type="entry name" value="L-CYSTEINE DESULFHYDRASE"/>
    <property type="match status" value="1"/>
</dbReference>
<accession>A0A9P7BA33</accession>
<dbReference type="Pfam" id="PF00266">
    <property type="entry name" value="Aminotran_5"/>
    <property type="match status" value="1"/>
</dbReference>
<dbReference type="InterPro" id="IPR000192">
    <property type="entry name" value="Aminotrans_V_dom"/>
</dbReference>
<comment type="caution">
    <text evidence="3">The sequence shown here is derived from an EMBL/GenBank/DDBJ whole genome shotgun (WGS) entry which is preliminary data.</text>
</comment>
<dbReference type="PANTHER" id="PTHR43092:SF2">
    <property type="entry name" value="HERCYNYLCYSTEINE SULFOXIDE LYASE"/>
    <property type="match status" value="1"/>
</dbReference>
<dbReference type="Gene3D" id="3.90.1150.10">
    <property type="entry name" value="Aspartate Aminotransferase, domain 1"/>
    <property type="match status" value="1"/>
</dbReference>
<organism evidence="3 4">
    <name type="scientific">Maudiozyma exigua</name>
    <name type="common">Yeast</name>
    <name type="synonym">Kazachstania exigua</name>
    <dbReference type="NCBI Taxonomy" id="34358"/>
    <lineage>
        <taxon>Eukaryota</taxon>
        <taxon>Fungi</taxon>
        <taxon>Dikarya</taxon>
        <taxon>Ascomycota</taxon>
        <taxon>Saccharomycotina</taxon>
        <taxon>Saccharomycetes</taxon>
        <taxon>Saccharomycetales</taxon>
        <taxon>Saccharomycetaceae</taxon>
        <taxon>Maudiozyma</taxon>
    </lineage>
</organism>
<evidence type="ECO:0000313" key="4">
    <source>
        <dbReference type="Proteomes" id="UP000750334"/>
    </source>
</evidence>
<evidence type="ECO:0000256" key="1">
    <source>
        <dbReference type="ARBA" id="ARBA00022898"/>
    </source>
</evidence>